<keyword evidence="1" id="KW-0472">Membrane</keyword>
<dbReference type="Proteomes" id="UP000812440">
    <property type="component" value="Chromosome 2"/>
</dbReference>
<comment type="caution">
    <text evidence="2">The sequence shown here is derived from an EMBL/GenBank/DDBJ whole genome shotgun (WGS) entry which is preliminary data.</text>
</comment>
<keyword evidence="1" id="KW-0812">Transmembrane</keyword>
<dbReference type="AlphaFoldDB" id="A0A8T2K8S9"/>
<sequence length="109" mass="12890">MNQTEQWYCRVQTLRGEDLLHPSSTALVYNSVTSGFSVLFSCLPRFFLSFLKVLLKQKDKKKEESFNYLKNVLRQKSFVIILIYYCVPIVNMKRSYFASQGPTLYYCYI</sequence>
<protein>
    <submittedName>
        <fullName evidence="2">Uncharacterized protein</fullName>
    </submittedName>
</protein>
<feature type="transmembrane region" description="Helical" evidence="1">
    <location>
        <begin position="72"/>
        <end position="90"/>
    </location>
</feature>
<accession>A0A8T2K8S9</accession>
<keyword evidence="3" id="KW-1185">Reference proteome</keyword>
<organism evidence="2 3">
    <name type="scientific">Hymenochirus boettgeri</name>
    <name type="common">Congo dwarf clawed frog</name>
    <dbReference type="NCBI Taxonomy" id="247094"/>
    <lineage>
        <taxon>Eukaryota</taxon>
        <taxon>Metazoa</taxon>
        <taxon>Chordata</taxon>
        <taxon>Craniata</taxon>
        <taxon>Vertebrata</taxon>
        <taxon>Euteleostomi</taxon>
        <taxon>Amphibia</taxon>
        <taxon>Batrachia</taxon>
        <taxon>Anura</taxon>
        <taxon>Pipoidea</taxon>
        <taxon>Pipidae</taxon>
        <taxon>Pipinae</taxon>
        <taxon>Hymenochirus</taxon>
    </lineage>
</organism>
<evidence type="ECO:0000313" key="2">
    <source>
        <dbReference type="EMBL" id="KAG8450926.1"/>
    </source>
</evidence>
<gene>
    <name evidence="2" type="ORF">GDO86_003269</name>
</gene>
<keyword evidence="1" id="KW-1133">Transmembrane helix</keyword>
<evidence type="ECO:0000313" key="3">
    <source>
        <dbReference type="Proteomes" id="UP000812440"/>
    </source>
</evidence>
<name>A0A8T2K8S9_9PIPI</name>
<reference evidence="2" key="1">
    <citation type="thesis" date="2020" institute="ProQuest LLC" country="789 East Eisenhower Parkway, Ann Arbor, MI, USA">
        <title>Comparative Genomics and Chromosome Evolution.</title>
        <authorList>
            <person name="Mudd A.B."/>
        </authorList>
    </citation>
    <scope>NUCLEOTIDE SEQUENCE</scope>
    <source>
        <strain evidence="2">Female2</strain>
        <tissue evidence="2">Blood</tissue>
    </source>
</reference>
<feature type="transmembrane region" description="Helical" evidence="1">
    <location>
        <begin position="27"/>
        <end position="51"/>
    </location>
</feature>
<evidence type="ECO:0000256" key="1">
    <source>
        <dbReference type="SAM" id="Phobius"/>
    </source>
</evidence>
<dbReference type="EMBL" id="JAACNH010000002">
    <property type="protein sequence ID" value="KAG8450926.1"/>
    <property type="molecule type" value="Genomic_DNA"/>
</dbReference>
<proteinExistence type="predicted"/>